<keyword evidence="29" id="KW-0407">Ion channel</keyword>
<keyword evidence="15" id="KW-0547">Nucleotide-binding</keyword>
<reference evidence="33 34" key="1">
    <citation type="journal article" date="2013" name="J. Gen. Virol.">
        <title>Genetic characterization of a novel picornavirus distantly related to the marine mammal-infecting aquamaviruses in a long-distance migrant bird species, European roller (Coracias garrulus).</title>
        <authorList>
            <person name="Boros A."/>
            <person name="Kiss T."/>
            <person name="Kiss O."/>
            <person name="Pankovics P."/>
            <person name="Kapusinszky B."/>
            <person name="Delwart E."/>
            <person name="Reuter G."/>
        </authorList>
    </citation>
    <scope>NUCLEOTIDE SEQUENCE [LARGE SCALE GENOMIC DNA]</scope>
    <source>
        <strain evidence="33">Roller/SZAL6-KuV/2011/HUN</strain>
    </source>
</reference>
<dbReference type="SUPFAM" id="SSF56672">
    <property type="entry name" value="DNA/RNA polymerases"/>
    <property type="match status" value="1"/>
</dbReference>
<keyword evidence="24" id="KW-1182">Viral ion channel</keyword>
<keyword evidence="21" id="KW-0946">Virion</keyword>
<dbReference type="InterPro" id="IPR004004">
    <property type="entry name" value="Helic/Pol/Pept_Calicivir-typ"/>
</dbReference>
<dbReference type="SUPFAM" id="SSF88633">
    <property type="entry name" value="Positive stranded ssRNA viruses"/>
    <property type="match status" value="2"/>
</dbReference>
<dbReference type="Gene3D" id="2.40.10.10">
    <property type="entry name" value="Trypsin-like serine proteases"/>
    <property type="match status" value="1"/>
</dbReference>
<dbReference type="Pfam" id="PF00073">
    <property type="entry name" value="Rhv"/>
    <property type="match status" value="1"/>
</dbReference>
<protein>
    <recommendedName>
        <fullName evidence="3">Genome polyprotein</fullName>
    </recommendedName>
</protein>
<dbReference type="Gene3D" id="3.40.50.300">
    <property type="entry name" value="P-loop containing nucleotide triphosphate hydrolases"/>
    <property type="match status" value="1"/>
</dbReference>
<evidence type="ECO:0000256" key="5">
    <source>
        <dbReference type="ARBA" id="ARBA00022484"/>
    </source>
</evidence>
<evidence type="ECO:0000256" key="3">
    <source>
        <dbReference type="ARBA" id="ARBA00020107"/>
    </source>
</evidence>
<keyword evidence="10" id="KW-0945">Host-virus interaction</keyword>
<dbReference type="Pfam" id="PF00910">
    <property type="entry name" value="RNA_helicase"/>
    <property type="match status" value="1"/>
</dbReference>
<keyword evidence="25" id="KW-0406">Ion transport</keyword>
<keyword evidence="11" id="KW-0645">Protease</keyword>
<dbReference type="PROSITE" id="PS50507">
    <property type="entry name" value="RDRP_SSRNA_POS"/>
    <property type="match status" value="1"/>
</dbReference>
<dbReference type="GO" id="GO:0039618">
    <property type="term" value="C:T=pseudo3 icosahedral viral capsid"/>
    <property type="evidence" value="ECO:0007669"/>
    <property type="project" value="UniProtKB-KW"/>
</dbReference>
<keyword evidence="8" id="KW-0597">Phosphoprotein</keyword>
<accession>S4VD62</accession>
<keyword evidence="28" id="KW-1160">Virus entry into host cell</keyword>
<dbReference type="InterPro" id="IPR009003">
    <property type="entry name" value="Peptidase_S1_PA"/>
</dbReference>
<dbReference type="PROSITE" id="PS51218">
    <property type="entry name" value="SF3_HELICASE_2"/>
    <property type="match status" value="1"/>
</dbReference>
<evidence type="ECO:0000256" key="1">
    <source>
        <dbReference type="ARBA" id="ARBA00004295"/>
    </source>
</evidence>
<keyword evidence="12" id="KW-0808">Transferase</keyword>
<dbReference type="GO" id="GO:0046718">
    <property type="term" value="P:symbiont entry into host cell"/>
    <property type="evidence" value="ECO:0007669"/>
    <property type="project" value="UniProtKB-KW"/>
</dbReference>
<evidence type="ECO:0000256" key="30">
    <source>
        <dbReference type="SAM" id="MobiDB-lite"/>
    </source>
</evidence>
<feature type="domain" description="SF3 helicase" evidence="32">
    <location>
        <begin position="1213"/>
        <end position="1374"/>
    </location>
</feature>
<dbReference type="EMBL" id="KC935379">
    <property type="protein sequence ID" value="AGO59796.1"/>
    <property type="molecule type" value="Genomic_RNA"/>
</dbReference>
<feature type="compositionally biased region" description="Polar residues" evidence="30">
    <location>
        <begin position="93"/>
        <end position="117"/>
    </location>
</feature>
<evidence type="ECO:0000256" key="22">
    <source>
        <dbReference type="ARBA" id="ARBA00022870"/>
    </source>
</evidence>
<evidence type="ECO:0000256" key="25">
    <source>
        <dbReference type="ARBA" id="ARBA00023065"/>
    </source>
</evidence>
<dbReference type="InterPro" id="IPR014759">
    <property type="entry name" value="Helicase_SF3_ssRNA_vir"/>
</dbReference>
<dbReference type="GO" id="GO:0005524">
    <property type="term" value="F:ATP binding"/>
    <property type="evidence" value="ECO:0007669"/>
    <property type="project" value="UniProtKB-KW"/>
</dbReference>
<proteinExistence type="predicted"/>
<evidence type="ECO:0000259" key="31">
    <source>
        <dbReference type="PROSITE" id="PS50507"/>
    </source>
</evidence>
<evidence type="ECO:0000313" key="34">
    <source>
        <dbReference type="Proteomes" id="UP000052107"/>
    </source>
</evidence>
<evidence type="ECO:0000256" key="8">
    <source>
        <dbReference type="ARBA" id="ARBA00022553"/>
    </source>
</evidence>
<dbReference type="GO" id="GO:0006508">
    <property type="term" value="P:proteolysis"/>
    <property type="evidence" value="ECO:0007669"/>
    <property type="project" value="UniProtKB-KW"/>
</dbReference>
<dbReference type="InterPro" id="IPR043502">
    <property type="entry name" value="DNA/RNA_pol_sf"/>
</dbReference>
<dbReference type="GO" id="GO:0003723">
    <property type="term" value="F:RNA binding"/>
    <property type="evidence" value="ECO:0007669"/>
    <property type="project" value="InterPro"/>
</dbReference>
<dbReference type="InterPro" id="IPR007094">
    <property type="entry name" value="RNA-dir_pol_PSvirus"/>
</dbReference>
<dbReference type="PRINTS" id="PR00918">
    <property type="entry name" value="CALICVIRUSNS"/>
</dbReference>
<evidence type="ECO:0000256" key="23">
    <source>
        <dbReference type="ARBA" id="ARBA00022953"/>
    </source>
</evidence>
<dbReference type="GO" id="GO:0003968">
    <property type="term" value="F:RNA-directed RNA polymerase activity"/>
    <property type="evidence" value="ECO:0007669"/>
    <property type="project" value="UniProtKB-KW"/>
</dbReference>
<keyword evidence="7" id="KW-0191">Covalent protein-RNA linkage</keyword>
<feature type="domain" description="RdRp catalytic" evidence="31">
    <location>
        <begin position="2008"/>
        <end position="2122"/>
    </location>
</feature>
<dbReference type="GO" id="GO:0015267">
    <property type="term" value="F:channel activity"/>
    <property type="evidence" value="ECO:0007669"/>
    <property type="project" value="UniProtKB-KW"/>
</dbReference>
<feature type="region of interest" description="Disordered" evidence="30">
    <location>
        <begin position="42"/>
        <end position="124"/>
    </location>
</feature>
<dbReference type="SUPFAM" id="SSF52540">
    <property type="entry name" value="P-loop containing nucleoside triphosphate hydrolases"/>
    <property type="match status" value="1"/>
</dbReference>
<dbReference type="InterPro" id="IPR043504">
    <property type="entry name" value="Peptidase_S1_PA_chymotrypsin"/>
</dbReference>
<dbReference type="InterPro" id="IPR027417">
    <property type="entry name" value="P-loop_NTPase"/>
</dbReference>
<dbReference type="GO" id="GO:0005198">
    <property type="term" value="F:structural molecule activity"/>
    <property type="evidence" value="ECO:0007669"/>
    <property type="project" value="InterPro"/>
</dbReference>
<keyword evidence="23" id="KW-0693">Viral RNA replication</keyword>
<evidence type="ECO:0000256" key="4">
    <source>
        <dbReference type="ARBA" id="ARBA00022448"/>
    </source>
</evidence>
<evidence type="ECO:0000256" key="12">
    <source>
        <dbReference type="ARBA" id="ARBA00022679"/>
    </source>
</evidence>
<evidence type="ECO:0000256" key="19">
    <source>
        <dbReference type="ARBA" id="ARBA00022807"/>
    </source>
</evidence>
<dbReference type="InterPro" id="IPR029053">
    <property type="entry name" value="Viral_coat"/>
</dbReference>
<dbReference type="GO" id="GO:0019062">
    <property type="term" value="P:virion attachment to host cell"/>
    <property type="evidence" value="ECO:0007669"/>
    <property type="project" value="UniProtKB-KW"/>
</dbReference>
<evidence type="ECO:0000256" key="29">
    <source>
        <dbReference type="ARBA" id="ARBA00023303"/>
    </source>
</evidence>
<evidence type="ECO:0000256" key="14">
    <source>
        <dbReference type="ARBA" id="ARBA00022706"/>
    </source>
</evidence>
<evidence type="ECO:0000256" key="2">
    <source>
        <dbReference type="ARBA" id="ARBA00004328"/>
    </source>
</evidence>
<evidence type="ECO:0000256" key="10">
    <source>
        <dbReference type="ARBA" id="ARBA00022581"/>
    </source>
</evidence>
<keyword evidence="19" id="KW-0788">Thiol protease</keyword>
<dbReference type="InterPro" id="IPR033703">
    <property type="entry name" value="Rhv-like"/>
</dbReference>
<dbReference type="SUPFAM" id="SSF50494">
    <property type="entry name" value="Trypsin-like serine proteases"/>
    <property type="match status" value="1"/>
</dbReference>
<feature type="compositionally biased region" description="Low complexity" evidence="30">
    <location>
        <begin position="42"/>
        <end position="55"/>
    </location>
</feature>
<evidence type="ECO:0000313" key="33">
    <source>
        <dbReference type="EMBL" id="AGO59796.1"/>
    </source>
</evidence>
<keyword evidence="17" id="KW-1161">Viral attachment to host cell</keyword>
<keyword evidence="26" id="KW-0472">Membrane</keyword>
<keyword evidence="34" id="KW-1185">Reference proteome</keyword>
<dbReference type="PANTHER" id="PTHR13037:SF24">
    <property type="entry name" value="POLYCOMB PROTEIN PCL-RELATED"/>
    <property type="match status" value="1"/>
</dbReference>
<dbReference type="GO" id="GO:0044162">
    <property type="term" value="C:host cell cytoplasmic vesicle membrane"/>
    <property type="evidence" value="ECO:0007669"/>
    <property type="project" value="UniProtKB-SubCell"/>
</dbReference>
<evidence type="ECO:0000256" key="24">
    <source>
        <dbReference type="ARBA" id="ARBA00023039"/>
    </source>
</evidence>
<evidence type="ECO:0000256" key="11">
    <source>
        <dbReference type="ARBA" id="ARBA00022670"/>
    </source>
</evidence>
<evidence type="ECO:0000256" key="7">
    <source>
        <dbReference type="ARBA" id="ARBA00022520"/>
    </source>
</evidence>
<keyword evidence="20" id="KW-0067">ATP-binding</keyword>
<dbReference type="GO" id="GO:0008234">
    <property type="term" value="F:cysteine-type peptidase activity"/>
    <property type="evidence" value="ECO:0007669"/>
    <property type="project" value="UniProtKB-KW"/>
</dbReference>
<dbReference type="PANTHER" id="PTHR13037">
    <property type="entry name" value="FORMIN"/>
    <property type="match status" value="1"/>
</dbReference>
<dbReference type="InterPro" id="IPR000605">
    <property type="entry name" value="Helicase_SF3_ssDNA/RNA_vir"/>
</dbReference>
<dbReference type="InterPro" id="IPR043128">
    <property type="entry name" value="Rev_trsase/Diguanyl_cyclase"/>
</dbReference>
<dbReference type="Pfam" id="PF00680">
    <property type="entry name" value="RdRP_1"/>
    <property type="match status" value="1"/>
</dbReference>
<evidence type="ECO:0000256" key="28">
    <source>
        <dbReference type="ARBA" id="ARBA00023296"/>
    </source>
</evidence>
<evidence type="ECO:0000256" key="16">
    <source>
        <dbReference type="ARBA" id="ARBA00022801"/>
    </source>
</evidence>
<dbReference type="InterPro" id="IPR001205">
    <property type="entry name" value="RNA-dir_pol_C"/>
</dbReference>
<dbReference type="GO" id="GO:0039694">
    <property type="term" value="P:viral RNA genome replication"/>
    <property type="evidence" value="ECO:0007669"/>
    <property type="project" value="InterPro"/>
</dbReference>
<keyword evidence="9" id="KW-0167">Capsid protein</keyword>
<keyword evidence="6" id="KW-1036">Host cytoplasmic vesicle</keyword>
<feature type="region of interest" description="Disordered" evidence="30">
    <location>
        <begin position="1417"/>
        <end position="1439"/>
    </location>
</feature>
<dbReference type="CDD" id="cd23219">
    <property type="entry name" value="Kunsagivirus_RdRp"/>
    <property type="match status" value="1"/>
</dbReference>
<evidence type="ECO:0000256" key="17">
    <source>
        <dbReference type="ARBA" id="ARBA00022804"/>
    </source>
</evidence>
<evidence type="ECO:0000259" key="32">
    <source>
        <dbReference type="PROSITE" id="PS51218"/>
    </source>
</evidence>
<dbReference type="GO" id="GO:0006351">
    <property type="term" value="P:DNA-templated transcription"/>
    <property type="evidence" value="ECO:0007669"/>
    <property type="project" value="InterPro"/>
</dbReference>
<dbReference type="Proteomes" id="UP000052107">
    <property type="component" value="Segment"/>
</dbReference>
<keyword evidence="16" id="KW-0378">Hydrolase</keyword>
<dbReference type="CDD" id="cd00205">
    <property type="entry name" value="rhv_like"/>
    <property type="match status" value="1"/>
</dbReference>
<dbReference type="GO" id="GO:0003724">
    <property type="term" value="F:RNA helicase activity"/>
    <property type="evidence" value="ECO:0007669"/>
    <property type="project" value="InterPro"/>
</dbReference>
<dbReference type="InterPro" id="IPR001676">
    <property type="entry name" value="Picornavirus_capsid"/>
</dbReference>
<keyword evidence="13" id="KW-0548">Nucleotidyltransferase</keyword>
<keyword evidence="14" id="KW-1143">T=pseudo3 icosahedral capsid protein</keyword>
<evidence type="ECO:0000256" key="18">
    <source>
        <dbReference type="ARBA" id="ARBA00022806"/>
    </source>
</evidence>
<organism evidence="33 34">
    <name type="scientific">kunsagivirus A1</name>
    <dbReference type="NCBI Taxonomy" id="2847817"/>
    <lineage>
        <taxon>Viruses</taxon>
        <taxon>Riboviria</taxon>
        <taxon>Orthornavirae</taxon>
        <taxon>Pisuviricota</taxon>
        <taxon>Pisoniviricetes</taxon>
        <taxon>Picornavirales</taxon>
        <taxon>Picornaviridae</taxon>
        <taxon>Paavivirinae</taxon>
        <taxon>Kunsagivirus</taxon>
        <taxon>Kunsagivirus agrepla</taxon>
        <taxon>Kunsagivirus A</taxon>
    </lineage>
</organism>
<dbReference type="Gene3D" id="2.60.120.20">
    <property type="match status" value="2"/>
</dbReference>
<keyword evidence="22" id="KW-1043">Host membrane</keyword>
<keyword evidence="18" id="KW-0347">Helicase</keyword>
<name>S4VD62_9PICO</name>
<evidence type="ECO:0000256" key="20">
    <source>
        <dbReference type="ARBA" id="ARBA00022840"/>
    </source>
</evidence>
<evidence type="ECO:0000256" key="21">
    <source>
        <dbReference type="ARBA" id="ARBA00022844"/>
    </source>
</evidence>
<keyword evidence="5" id="KW-0696">RNA-directed RNA polymerase</keyword>
<evidence type="ECO:0000256" key="27">
    <source>
        <dbReference type="ARBA" id="ARBA00023200"/>
    </source>
</evidence>
<sequence length="2248" mass="245739">MDPLSLTAGLVGDVVGGVAGAITGGGDPVGSLLSSGLSLLGLGSSSSTSSPTPSRDGGGPSSIGPQLSAPDLPQPPPSPGLPLSAGGDPQPHGVTSSEPPTPAPTHTQAGSSQSTATPFGGASSGHTPTFEDACFANCLAPDAQASLTGKLTRVSTFGYSNSARSFASINVVHLPRNYYVTYTQAPPHGSALFMRLVRTRFLVEIQSSAPLGAAGIVVFYFAPADIPESEGHMGSSVFNLSPCDFDVARMSTAKFVIPYAATTPFVPVDSHDMGRFVCMALTPYRAPSGAQSELTFTIYMAAIESELTCPRPRRQMFSTHSQLQEVVITSTPGSLTIGNSSLANLAPTLSLAGEGYRIDEITPGGQRPVDDFIWLALRPSTRYEGWSFDWHPTDPAEAQLFAWDLDLGMSTSNLGILANSFAYARGSLQITLVAALSVFNRGRLRLCFEMAGDDRYDHQASMAVNFTVIDFSNSNTGSLVVPYTSPSWFRPTTADHWGRIVVFVNTPLTASAACIDVVSVQVFVSFAPDCKFYVPHSNGMTYQAPPMPDQVSATQCSDPFGPQVTVVDFSQPLVAAETSPSPHAMFSSAHTNVRHLLGRFWHLTDEFEATHVLSSHPIPFPANSHAAIARSCAFWNGEPVFVVINHTAGPIEVSHFWEDAYVAVTHALSSRGSILIPSKGQAVFSVPFYSPTPVRSTDANASLGNLLVRTLETAVSGRFSVFVAIRNPKLFFPRAIPDWVIPGRSVARTYRSALAALTGAASARATTSRESVARIMAAAAALQGPGCFPFGRHSAPVSHSSVASSPRSLLHFLIGRPRPRVPPSPSLLLSGDVEPNPGPVTMVYDPIECKYYLEVGGHLLGMNPPRGWPAKTKINKKVNTTCRYPKTHKCPRWSLFIAQRQPWFISGPIVWDWIMVDYFPLSPEAILCSHGICQIENDDVHLLMDGVFLPLSRLARMDCAGLISWLFLKMPTWFHCFPFSRPSCPVYLPPEARAGVTMTAIPQGPFDTILSFFDGYLMKSAFRHYTPVVLRCIITLYSIHVANDPIVTLLLGGLATYDIMVTKPPAALVVIIDAVSCATYDSFKAVMAPVFGDITATAWRRIKEKFLRLCARAQDFKKTTDTAKAVVWWISSIAKMMHYVWINWLNPPVQNRQVQLAVAQLLVDCNAFLSDLSLDPSTLGDRPRRQRLLVYLQRALQMPGNPDNVQRLLQQSFNKLVSLSPIPPSPPSTRVEPVGVWLSGEPGTGKSLLMSALSADIAKHYNWTVYNHPTGSDYFDLYTNQQVHCIDDLGQGKAEEDLKVLCQCISTVPFVVPGAAIEDKKHYYNGKVVIATTNRTDFRTYTLTTPGALERRFPIRVRVLQSKWPLTKETLRDRTYFNLVSASEAAHPITYSCLLDSIIQAYDSRLALLQGPPSPNPFHLLADPTFPPPPPEDEPQSCDDDHLAAIEALEVTPDSNDQKWLEAVGGSQAADPDLPMLSSAPADPSLLERVTALADRLYGSLRKRTVPEWALMAFGSLGLFAVLAGIVRKIFSFLQPRPTPPQGPYNPATAGVRISARELARRADPQSPWQPQFNHCFKNCVFIEADGFTWYAVMFGRVLVVNKHYLDCWSGPVVVSTAVSSFSADLTVPPQFVEGDLAYFHLPSAPPLKAAPKHYTVPEPASGTQAMLLYAGRDGTYAVTTHTNSYYTFTNGSFFCGIVPSVHSYEVPTQAGMCGGLLVLQVGGNWIPYAVHFAGLPHRGYAQGLNLDWIAAVNAPAHPLPPLPDDALPAPQGIITKIEPTSNFRLGFCPYTKYSPSPVSLVIRSELEPAVLSAHDNRLEVKRESNAMFLLEKTQKYDTNVTVPRPLLLQTLATEYGTHLRNLMSTLASPASIEEAVFDTVCPMDHRASAGPHYPGVKRSELIDFQRRTISDRLREDVVALRAAFARGDNVYLPFSSFLKDELRPKPKVRNGDTRVVECSSLHYTVAFRMQFLSVLRMMYGSDPNQTGLAPGMNVYLEFSTMVSNLYPNNLCLDFKKYDSRLPSDVMSVAADLFASLTEDPVVSRRYFDPIIDSIHEVGPYRVEVHGGMPSGCAVTTLLNSVCNVLMCSYAVLLQDPDMDFQVVAYGDDNIVSTAEPLDVPAFRSVLASDFGMVTTSADKSEECYQVPPEQVDFLKRRLRWTSDFPVPVPVLPLDSMLSRLCWCKGPHEFRDQLISFSYELGFYGQEVYHRVFSALLPHATLPPWSQTLQSCRYLLGIEDALHPAGKT</sequence>
<keyword evidence="4" id="KW-0813">Transport</keyword>
<keyword evidence="27" id="KW-1035">Host cytoplasm</keyword>
<dbReference type="GO" id="GO:0034220">
    <property type="term" value="P:monoatomic ion transmembrane transport"/>
    <property type="evidence" value="ECO:0007669"/>
    <property type="project" value="UniProtKB-KW"/>
</dbReference>
<evidence type="ECO:0000256" key="13">
    <source>
        <dbReference type="ARBA" id="ARBA00022695"/>
    </source>
</evidence>
<evidence type="ECO:0000256" key="9">
    <source>
        <dbReference type="ARBA" id="ARBA00022561"/>
    </source>
</evidence>
<evidence type="ECO:0000256" key="6">
    <source>
        <dbReference type="ARBA" id="ARBA00022488"/>
    </source>
</evidence>
<dbReference type="Gene3D" id="3.30.70.270">
    <property type="match status" value="1"/>
</dbReference>
<evidence type="ECO:0000256" key="26">
    <source>
        <dbReference type="ARBA" id="ARBA00023136"/>
    </source>
</evidence>
<comment type="subcellular location">
    <subcellularLocation>
        <location evidence="1">Host cytoplasmic vesicle membrane</location>
        <topology evidence="1">Peripheral membrane protein</topology>
        <orientation evidence="1">Cytoplasmic side</orientation>
    </subcellularLocation>
    <subcellularLocation>
        <location evidence="2">Virion</location>
    </subcellularLocation>
</comment>
<evidence type="ECO:0000256" key="15">
    <source>
        <dbReference type="ARBA" id="ARBA00022741"/>
    </source>
</evidence>